<evidence type="ECO:0000256" key="6">
    <source>
        <dbReference type="ARBA" id="ARBA00022927"/>
    </source>
</evidence>
<keyword evidence="6" id="KW-0653">Protein transport</keyword>
<accession>A0A1E3PNB0</accession>
<evidence type="ECO:0000313" key="13">
    <source>
        <dbReference type="EMBL" id="ODQ66916.1"/>
    </source>
</evidence>
<keyword evidence="3" id="KW-0813">Transport</keyword>
<keyword evidence="11" id="KW-0675">Receptor</keyword>
<evidence type="ECO:0000256" key="2">
    <source>
        <dbReference type="ARBA" id="ARBA00009874"/>
    </source>
</evidence>
<evidence type="ECO:0000256" key="7">
    <source>
        <dbReference type="ARBA" id="ARBA00022989"/>
    </source>
</evidence>
<evidence type="ECO:0000256" key="10">
    <source>
        <dbReference type="ARBA" id="ARBA00023136"/>
    </source>
</evidence>
<gene>
    <name evidence="13" type="ORF">NADFUDRAFT_68871</name>
</gene>
<dbReference type="OrthoDB" id="10016939at2759"/>
<evidence type="ECO:0000256" key="12">
    <source>
        <dbReference type="SAM" id="MobiDB-lite"/>
    </source>
</evidence>
<reference evidence="13 14" key="1">
    <citation type="journal article" date="2016" name="Proc. Natl. Acad. Sci. U.S.A.">
        <title>Comparative genomics of biotechnologically important yeasts.</title>
        <authorList>
            <person name="Riley R."/>
            <person name="Haridas S."/>
            <person name="Wolfe K.H."/>
            <person name="Lopes M.R."/>
            <person name="Hittinger C.T."/>
            <person name="Goeker M."/>
            <person name="Salamov A.A."/>
            <person name="Wisecaver J.H."/>
            <person name="Long T.M."/>
            <person name="Calvey C.H."/>
            <person name="Aerts A.L."/>
            <person name="Barry K.W."/>
            <person name="Choi C."/>
            <person name="Clum A."/>
            <person name="Coughlan A.Y."/>
            <person name="Deshpande S."/>
            <person name="Douglass A.P."/>
            <person name="Hanson S.J."/>
            <person name="Klenk H.-P."/>
            <person name="LaButti K.M."/>
            <person name="Lapidus A."/>
            <person name="Lindquist E.A."/>
            <person name="Lipzen A.M."/>
            <person name="Meier-Kolthoff J.P."/>
            <person name="Ohm R.A."/>
            <person name="Otillar R.P."/>
            <person name="Pangilinan J.L."/>
            <person name="Peng Y."/>
            <person name="Rokas A."/>
            <person name="Rosa C.A."/>
            <person name="Scheuner C."/>
            <person name="Sibirny A.A."/>
            <person name="Slot J.C."/>
            <person name="Stielow J.B."/>
            <person name="Sun H."/>
            <person name="Kurtzman C.P."/>
            <person name="Blackwell M."/>
            <person name="Grigoriev I.V."/>
            <person name="Jeffries T.W."/>
        </authorList>
    </citation>
    <scope>NUCLEOTIDE SEQUENCE [LARGE SCALE GENOMIC DNA]</scope>
    <source>
        <strain evidence="13 14">DSM 6958</strain>
    </source>
</reference>
<name>A0A1E3PNB0_9ASCO</name>
<evidence type="ECO:0000256" key="1">
    <source>
        <dbReference type="ARBA" id="ARBA00004572"/>
    </source>
</evidence>
<keyword evidence="5" id="KW-1000">Mitochondrion outer membrane</keyword>
<evidence type="ECO:0000256" key="5">
    <source>
        <dbReference type="ARBA" id="ARBA00022787"/>
    </source>
</evidence>
<keyword evidence="7" id="KW-1133">Transmembrane helix</keyword>
<evidence type="ECO:0000256" key="3">
    <source>
        <dbReference type="ARBA" id="ARBA00022448"/>
    </source>
</evidence>
<feature type="compositionally biased region" description="Polar residues" evidence="12">
    <location>
        <begin position="1"/>
        <end position="15"/>
    </location>
</feature>
<organism evidence="13 14">
    <name type="scientific">Nadsonia fulvescens var. elongata DSM 6958</name>
    <dbReference type="NCBI Taxonomy" id="857566"/>
    <lineage>
        <taxon>Eukaryota</taxon>
        <taxon>Fungi</taxon>
        <taxon>Dikarya</taxon>
        <taxon>Ascomycota</taxon>
        <taxon>Saccharomycotina</taxon>
        <taxon>Dipodascomycetes</taxon>
        <taxon>Dipodascales</taxon>
        <taxon>Dipodascales incertae sedis</taxon>
        <taxon>Nadsonia</taxon>
    </lineage>
</organism>
<sequence>MVELTQINDESQQNAFGEKIEEQFEEQQANDGDFYDTDSDVSGDELDDEYDIQNESLTDRIVALKDVIPPQQRAQLNQLSSSLYSLATGTLNLGGNFLWTVTTSALLLGVPLSLSIISEQQLVEMENEMKASQSTNDVLAPGAQSGFAAAPAAPVVA</sequence>
<keyword evidence="9" id="KW-0496">Mitochondrion</keyword>
<keyword evidence="10" id="KW-0472">Membrane</keyword>
<dbReference type="GO" id="GO:0006886">
    <property type="term" value="P:intracellular protein transport"/>
    <property type="evidence" value="ECO:0007669"/>
    <property type="project" value="InterPro"/>
</dbReference>
<keyword evidence="14" id="KW-1185">Reference proteome</keyword>
<feature type="compositionally biased region" description="Acidic residues" evidence="12">
    <location>
        <begin position="33"/>
        <end position="42"/>
    </location>
</feature>
<evidence type="ECO:0000256" key="4">
    <source>
        <dbReference type="ARBA" id="ARBA00022692"/>
    </source>
</evidence>
<comment type="similarity">
    <text evidence="2">Belongs to the Tom22 family.</text>
</comment>
<dbReference type="EMBL" id="KV454407">
    <property type="protein sequence ID" value="ODQ66916.1"/>
    <property type="molecule type" value="Genomic_DNA"/>
</dbReference>
<evidence type="ECO:0000256" key="9">
    <source>
        <dbReference type="ARBA" id="ARBA00023128"/>
    </source>
</evidence>
<feature type="region of interest" description="Disordered" evidence="12">
    <location>
        <begin position="1"/>
        <end position="42"/>
    </location>
</feature>
<keyword evidence="4" id="KW-0812">Transmembrane</keyword>
<protein>
    <submittedName>
        <fullName evidence="13">Mitochondrial import translocase, subunit Tom22</fullName>
    </submittedName>
</protein>
<dbReference type="PANTHER" id="PTHR12504:SF0">
    <property type="entry name" value="MITOCHONDRIAL IMPORT RECEPTOR SUBUNIT TOM22 HOMOLOG"/>
    <property type="match status" value="1"/>
</dbReference>
<evidence type="ECO:0000313" key="14">
    <source>
        <dbReference type="Proteomes" id="UP000095009"/>
    </source>
</evidence>
<dbReference type="Proteomes" id="UP000095009">
    <property type="component" value="Unassembled WGS sequence"/>
</dbReference>
<dbReference type="InterPro" id="IPR005683">
    <property type="entry name" value="Tom22"/>
</dbReference>
<dbReference type="AlphaFoldDB" id="A0A1E3PNB0"/>
<keyword evidence="8" id="KW-0811">Translocation</keyword>
<dbReference type="Pfam" id="PF04281">
    <property type="entry name" value="Tom22"/>
    <property type="match status" value="1"/>
</dbReference>
<evidence type="ECO:0000256" key="11">
    <source>
        <dbReference type="ARBA" id="ARBA00023170"/>
    </source>
</evidence>
<proteinExistence type="inferred from homology"/>
<dbReference type="GO" id="GO:0005741">
    <property type="term" value="C:mitochondrial outer membrane"/>
    <property type="evidence" value="ECO:0007669"/>
    <property type="project" value="UniProtKB-SubCell"/>
</dbReference>
<dbReference type="PANTHER" id="PTHR12504">
    <property type="entry name" value="MITOCHONDRIAL IMPORT RECEPTOR SUBUNIT TOM22"/>
    <property type="match status" value="1"/>
</dbReference>
<dbReference type="CDD" id="cd22884">
    <property type="entry name" value="TOM22"/>
    <property type="match status" value="1"/>
</dbReference>
<evidence type="ECO:0000256" key="8">
    <source>
        <dbReference type="ARBA" id="ARBA00023010"/>
    </source>
</evidence>
<comment type="subcellular location">
    <subcellularLocation>
        <location evidence="1">Mitochondrion outer membrane</location>
        <topology evidence="1">Single-pass membrane protein</topology>
    </subcellularLocation>
</comment>
<dbReference type="STRING" id="857566.A0A1E3PNB0"/>